<dbReference type="Proteomes" id="UP000218432">
    <property type="component" value="Chromosome 1"/>
</dbReference>
<dbReference type="EMBL" id="AP018111">
    <property type="protein sequence ID" value="BAX59626.1"/>
    <property type="molecule type" value="Genomic_DNA"/>
</dbReference>
<proteinExistence type="predicted"/>
<evidence type="ECO:0000313" key="1">
    <source>
        <dbReference type="EMBL" id="BAX59626.1"/>
    </source>
</evidence>
<dbReference type="AlphaFoldDB" id="A0A1Y1BKJ4"/>
<evidence type="ECO:0000313" key="2">
    <source>
        <dbReference type="Proteomes" id="UP000218432"/>
    </source>
</evidence>
<gene>
    <name evidence="1" type="ORF">BSFP_024630</name>
</gene>
<reference evidence="1 2" key="1">
    <citation type="journal article" date="2017" name="Genome Announc.">
        <title>Complete Genome Sequence of Burkholderia stabilis FERMP-21014.</title>
        <authorList>
            <person name="Konishi K."/>
            <person name="Kumagai T."/>
            <person name="Sakasegawa S."/>
            <person name="Tamura T."/>
        </authorList>
    </citation>
    <scope>NUCLEOTIDE SEQUENCE [LARGE SCALE GENOMIC DNA]</scope>
    <source>
        <strain evidence="1 2">FERMP-21014</strain>
    </source>
</reference>
<protein>
    <submittedName>
        <fullName evidence="1">Uncharacterized protein</fullName>
    </submittedName>
</protein>
<sequence length="35" mass="3683">MGDGAADAPLWFGILLDADSGRNRTARRRAPAAGR</sequence>
<organism evidence="1 2">
    <name type="scientific">Burkholderia stabilis</name>
    <dbReference type="NCBI Taxonomy" id="95485"/>
    <lineage>
        <taxon>Bacteria</taxon>
        <taxon>Pseudomonadati</taxon>
        <taxon>Pseudomonadota</taxon>
        <taxon>Betaproteobacteria</taxon>
        <taxon>Burkholderiales</taxon>
        <taxon>Burkholderiaceae</taxon>
        <taxon>Burkholderia</taxon>
        <taxon>Burkholderia cepacia complex</taxon>
    </lineage>
</organism>
<name>A0A1Y1BKJ4_9BURK</name>
<accession>A0A1Y1BKJ4</accession>